<dbReference type="SUPFAM" id="SSF52821">
    <property type="entry name" value="Rhodanese/Cell cycle control phosphatase"/>
    <property type="match status" value="1"/>
</dbReference>
<dbReference type="SMART" id="SM00450">
    <property type="entry name" value="RHOD"/>
    <property type="match status" value="1"/>
</dbReference>
<evidence type="ECO:0000313" key="4">
    <source>
        <dbReference type="Proteomes" id="UP001058533"/>
    </source>
</evidence>
<evidence type="ECO:0000259" key="2">
    <source>
        <dbReference type="PROSITE" id="PS50206"/>
    </source>
</evidence>
<dbReference type="PANTHER" id="PTHR44086:SF10">
    <property type="entry name" value="THIOSULFATE SULFURTRANSFERASE_RHODANESE-LIKE DOMAIN-CONTAINING PROTEIN 3"/>
    <property type="match status" value="1"/>
</dbReference>
<dbReference type="InterPro" id="IPR001763">
    <property type="entry name" value="Rhodanese-like_dom"/>
</dbReference>
<feature type="domain" description="Rhodanese" evidence="2">
    <location>
        <begin position="15"/>
        <end position="101"/>
    </location>
</feature>
<dbReference type="EMBL" id="CP101740">
    <property type="protein sequence ID" value="UUL83586.1"/>
    <property type="molecule type" value="Genomic_DNA"/>
</dbReference>
<name>A0ABY5LBV7_9SPHN</name>
<dbReference type="InterPro" id="IPR021309">
    <property type="entry name" value="YgaP-like_TM"/>
</dbReference>
<dbReference type="Pfam" id="PF00581">
    <property type="entry name" value="Rhodanese"/>
    <property type="match status" value="1"/>
</dbReference>
<gene>
    <name evidence="3" type="ORF">NMP03_05015</name>
</gene>
<dbReference type="Pfam" id="PF11127">
    <property type="entry name" value="YgaP-like_TM"/>
    <property type="match status" value="1"/>
</dbReference>
<feature type="transmembrane region" description="Helical" evidence="1">
    <location>
        <begin position="113"/>
        <end position="132"/>
    </location>
</feature>
<dbReference type="InterPro" id="IPR036873">
    <property type="entry name" value="Rhodanese-like_dom_sf"/>
</dbReference>
<keyword evidence="4" id="KW-1185">Reference proteome</keyword>
<keyword evidence="1" id="KW-0812">Transmembrane</keyword>
<feature type="transmembrane region" description="Helical" evidence="1">
    <location>
        <begin position="138"/>
        <end position="161"/>
    </location>
</feature>
<dbReference type="Gene3D" id="6.10.140.1340">
    <property type="match status" value="1"/>
</dbReference>
<proteinExistence type="predicted"/>
<dbReference type="Proteomes" id="UP001058533">
    <property type="component" value="Chromosome"/>
</dbReference>
<dbReference type="PANTHER" id="PTHR44086">
    <property type="entry name" value="THIOSULFATE SULFURTRANSFERASE RDL2, MITOCHONDRIAL-RELATED"/>
    <property type="match status" value="1"/>
</dbReference>
<evidence type="ECO:0000313" key="3">
    <source>
        <dbReference type="EMBL" id="UUL83586.1"/>
    </source>
</evidence>
<sequence>MPIKTLSPADARAAIDSGARLVDIRNADEHARLRIPGAIHLPLARVGDLPRGPQPVVFHCRSGARTSGNAALLAHAAGDAPAFVLDGGIDAWRGGGHPVIADRSQPIEIMRQVQITAGALVLTGVLLGLYVAPGFFALAAFVGAGLTFAGATGWCGMARLLGVMPWNRRAVG</sequence>
<organism evidence="3 4">
    <name type="scientific">Sphingomonas qomolangmaensis</name>
    <dbReference type="NCBI Taxonomy" id="2918765"/>
    <lineage>
        <taxon>Bacteria</taxon>
        <taxon>Pseudomonadati</taxon>
        <taxon>Pseudomonadota</taxon>
        <taxon>Alphaproteobacteria</taxon>
        <taxon>Sphingomonadales</taxon>
        <taxon>Sphingomonadaceae</taxon>
        <taxon>Sphingomonas</taxon>
    </lineage>
</organism>
<dbReference type="Gene3D" id="3.40.250.10">
    <property type="entry name" value="Rhodanese-like domain"/>
    <property type="match status" value="1"/>
</dbReference>
<evidence type="ECO:0000256" key="1">
    <source>
        <dbReference type="SAM" id="Phobius"/>
    </source>
</evidence>
<protein>
    <submittedName>
        <fullName evidence="3">Rhodanese family protein</fullName>
    </submittedName>
</protein>
<dbReference type="PROSITE" id="PS50206">
    <property type="entry name" value="RHODANESE_3"/>
    <property type="match status" value="1"/>
</dbReference>
<dbReference type="RefSeq" id="WP_256507425.1">
    <property type="nucleotide sequence ID" value="NZ_CP101740.1"/>
</dbReference>
<keyword evidence="1" id="KW-0472">Membrane</keyword>
<keyword evidence="1" id="KW-1133">Transmembrane helix</keyword>
<reference evidence="3" key="1">
    <citation type="submission" date="2022-07" db="EMBL/GenBank/DDBJ databases">
        <title>Sphingomonas sp. nov., a novel bacterium isolated from the north slope of the Mount Everest.</title>
        <authorList>
            <person name="Cui X."/>
            <person name="Liu Y."/>
        </authorList>
    </citation>
    <scope>NUCLEOTIDE SEQUENCE</scope>
    <source>
        <strain evidence="3">S5-59</strain>
    </source>
</reference>
<accession>A0ABY5LBV7</accession>